<dbReference type="InterPro" id="IPR017261">
    <property type="entry name" value="DNA_mismatch_repair_MutS/MSH"/>
</dbReference>
<evidence type="ECO:0000256" key="6">
    <source>
        <dbReference type="ARBA" id="ARBA00023254"/>
    </source>
</evidence>
<organism evidence="11 12">
    <name type="scientific">Wallemia mellicola (strain ATCC MYA-4683 / CBS 633.66)</name>
    <name type="common">Wallemia sebi (CBS 633.66)</name>
    <dbReference type="NCBI Taxonomy" id="671144"/>
    <lineage>
        <taxon>Eukaryota</taxon>
        <taxon>Fungi</taxon>
        <taxon>Dikarya</taxon>
        <taxon>Basidiomycota</taxon>
        <taxon>Wallemiomycotina</taxon>
        <taxon>Wallemiomycetes</taxon>
        <taxon>Wallemiales</taxon>
        <taxon>Wallemiaceae</taxon>
        <taxon>Wallemia</taxon>
    </lineage>
</organism>
<keyword evidence="4" id="KW-0067">ATP-binding</keyword>
<evidence type="ECO:0000313" key="11">
    <source>
        <dbReference type="EMBL" id="EIM22266.1"/>
    </source>
</evidence>
<keyword evidence="12" id="KW-1185">Reference proteome</keyword>
<dbReference type="InParanoid" id="I4YE74"/>
<evidence type="ECO:0000256" key="7">
    <source>
        <dbReference type="ARBA" id="ARBA00025902"/>
    </source>
</evidence>
<dbReference type="GO" id="GO:0007131">
    <property type="term" value="P:reciprocal meiotic recombination"/>
    <property type="evidence" value="ECO:0007669"/>
    <property type="project" value="TreeGrafter"/>
</dbReference>
<dbReference type="SMART" id="SM00534">
    <property type="entry name" value="MUTSac"/>
    <property type="match status" value="1"/>
</dbReference>
<dbReference type="GeneID" id="18475368"/>
<feature type="region of interest" description="Disordered" evidence="9">
    <location>
        <begin position="772"/>
        <end position="809"/>
    </location>
</feature>
<evidence type="ECO:0000256" key="8">
    <source>
        <dbReference type="ARBA" id="ARBA00073774"/>
    </source>
</evidence>
<dbReference type="PANTHER" id="PTHR11361:SF21">
    <property type="entry name" value="MUTS PROTEIN HOMOLOG 4"/>
    <property type="match status" value="1"/>
</dbReference>
<dbReference type="GO" id="GO:0006298">
    <property type="term" value="P:mismatch repair"/>
    <property type="evidence" value="ECO:0007669"/>
    <property type="project" value="InterPro"/>
</dbReference>
<feature type="domain" description="DNA mismatch repair proteins mutS family" evidence="10">
    <location>
        <begin position="588"/>
        <end position="604"/>
    </location>
</feature>
<evidence type="ECO:0000313" key="12">
    <source>
        <dbReference type="Proteomes" id="UP000005242"/>
    </source>
</evidence>
<dbReference type="GO" id="GO:0005634">
    <property type="term" value="C:nucleus"/>
    <property type="evidence" value="ECO:0007669"/>
    <property type="project" value="TreeGrafter"/>
</dbReference>
<dbReference type="Proteomes" id="UP000005242">
    <property type="component" value="Unassembled WGS sequence"/>
</dbReference>
<keyword evidence="3" id="KW-0547">Nucleotide-binding</keyword>
<dbReference type="PIRSF" id="PIRSF037677">
    <property type="entry name" value="DNA_mis_repair_Msh6"/>
    <property type="match status" value="1"/>
</dbReference>
<dbReference type="KEGG" id="wse:WALSEDRAFT_68261"/>
<dbReference type="SUPFAM" id="SSF52540">
    <property type="entry name" value="P-loop containing nucleoside triphosphate hydrolases"/>
    <property type="match status" value="1"/>
</dbReference>
<evidence type="ECO:0000256" key="4">
    <source>
        <dbReference type="ARBA" id="ARBA00022840"/>
    </source>
</evidence>
<dbReference type="InterPro" id="IPR027417">
    <property type="entry name" value="P-loop_NTPase"/>
</dbReference>
<name>I4YE74_WALMC</name>
<dbReference type="InterPro" id="IPR045076">
    <property type="entry name" value="MutS"/>
</dbReference>
<reference evidence="11 12" key="1">
    <citation type="journal article" date="2012" name="Fungal Genet. Biol.">
        <title>The genome of the xerotolerant mold Wallemia sebi reveals adaptations to osmotic stress and suggests cryptic sexual reproduction.</title>
        <authorList>
            <person name="Padamsee M."/>
            <person name="Kumar T.K.A."/>
            <person name="Riley R."/>
            <person name="Binder M."/>
            <person name="Boyd A."/>
            <person name="Calvo A.M."/>
            <person name="Furukawa K."/>
            <person name="Hesse C."/>
            <person name="Hohmann S."/>
            <person name="James T.Y."/>
            <person name="LaButti K."/>
            <person name="Lapidus A."/>
            <person name="Lindquist E."/>
            <person name="Lucas S."/>
            <person name="Miller K."/>
            <person name="Shantappa S."/>
            <person name="Grigoriev I.V."/>
            <person name="Hibbett D.S."/>
            <person name="McLaughlin D.J."/>
            <person name="Spatafora J.W."/>
            <person name="Aime M.C."/>
        </authorList>
    </citation>
    <scope>NUCLEOTIDE SEQUENCE [LARGE SCALE GENOMIC DNA]</scope>
    <source>
        <strain evidence="12">ATCC MYA-4683 / CBS 633.66</strain>
    </source>
</reference>
<gene>
    <name evidence="11" type="ORF">WALSEDRAFT_68261</name>
</gene>
<evidence type="ECO:0000256" key="3">
    <source>
        <dbReference type="ARBA" id="ARBA00022741"/>
    </source>
</evidence>
<dbReference type="CDD" id="cd03243">
    <property type="entry name" value="ABC_MutS_homologs"/>
    <property type="match status" value="1"/>
</dbReference>
<dbReference type="InterPro" id="IPR007696">
    <property type="entry name" value="DNA_mismatch_repair_MutS_core"/>
</dbReference>
<proteinExistence type="inferred from homology"/>
<dbReference type="Gene3D" id="3.40.50.300">
    <property type="entry name" value="P-loop containing nucleotide triphosphate hydrolases"/>
    <property type="match status" value="1"/>
</dbReference>
<dbReference type="EMBL" id="JH668228">
    <property type="protein sequence ID" value="EIM22266.1"/>
    <property type="molecule type" value="Genomic_DNA"/>
</dbReference>
<dbReference type="GO" id="GO:0140664">
    <property type="term" value="F:ATP-dependent DNA damage sensor activity"/>
    <property type="evidence" value="ECO:0007669"/>
    <property type="project" value="InterPro"/>
</dbReference>
<comment type="similarity">
    <text evidence="1">Belongs to the DNA mismatch repair MutS family.</text>
</comment>
<accession>I4YE74</accession>
<dbReference type="SMART" id="SM00533">
    <property type="entry name" value="MUTSd"/>
    <property type="match status" value="1"/>
</dbReference>
<keyword evidence="5" id="KW-0238">DNA-binding</keyword>
<evidence type="ECO:0000256" key="9">
    <source>
        <dbReference type="SAM" id="MobiDB-lite"/>
    </source>
</evidence>
<dbReference type="Gene3D" id="1.10.1420.10">
    <property type="match status" value="2"/>
</dbReference>
<dbReference type="OrthoDB" id="276261at2759"/>
<protein>
    <recommendedName>
        <fullName evidence="2 8">DNA mismatch repair protein MSH3</fullName>
    </recommendedName>
    <alternativeName>
        <fullName evidence="2 8">DNA mismatch repair protein MSH3</fullName>
    </alternativeName>
</protein>
<dbReference type="Pfam" id="PF00488">
    <property type="entry name" value="MutS_V"/>
    <property type="match status" value="1"/>
</dbReference>
<dbReference type="eggNOG" id="KOG0220">
    <property type="taxonomic scope" value="Eukaryota"/>
</dbReference>
<evidence type="ECO:0000256" key="5">
    <source>
        <dbReference type="ARBA" id="ARBA00023125"/>
    </source>
</evidence>
<dbReference type="STRING" id="671144.I4YE74"/>
<sequence length="809" mass="89661">MSSDRFAILSTYAKKDTPSTILVCSTSVGKNQVEQSSKSLLVSRLLEYHKPANVKSIQRKHFNDIKGLDNIDNFILKDVTKDAKMMVLRSKYYAVAAASALFSYLDSVQTTVFAPNSLSISYQEHKGTMFIESQTAQDLELTTSAVGNAHGMSLLSLLDSCLSQMGRRLLRSSILQPLSDAKIIENRLDAIQELLLNADILNAIRSSFKSLKGIDLDKLLMAISKDENKSTAQDHEVEKRISQLLTIRSAIHAISNIYYALDGAKSSLLTTLRNDLHDDAFNCIISAIDENIEQDVTLGKSGSLAARNAKIYAIKSKQCELLDVAREAYRENLDDLFALSTKYTETYDLPITCTYINNAFHLTLKISDLGNSDLPKEFINVTKYGSKGKNKNNSENMAGRYRFTTIDLLKRNSRINDALAEVYLLSKQCVLDIRIVVIGCLSPIYRASDAIAMLDLIVSLTNAALIHDYIRPEFTDTLALKSARHPLLENLNSETIVSNDVFMSDFAHFQIIEGPNMSGKSSFLRMIALIVIMAGLGSYVPAEYASIKLMDGVLSRQTNNDVLEQNLSSFAHEMATVSLILTASTSNTLVILDEIGRGTTPSEGFGLAYAISEELIRRRPFVIFATHFRQLSTYLQFKPGVVTLHMSTTVGGSDEIYFQYKVAEGNSVEQHYGLQMAKSAGLPGEVLDEAHVIVRGLSSENEHGYDSVINQARKMAIRRQAVLSVTSKLRQICKNCTLNYQDLMIYLARLQSELVLSLEGTGMGDPEVASNVNEKFSMESNKRSSVSPTTSPMFISEDEAEQYQSDLSL</sequence>
<dbReference type="InterPro" id="IPR036187">
    <property type="entry name" value="DNA_mismatch_repair_MutS_sf"/>
</dbReference>
<dbReference type="OMA" id="KMTMLYK"/>
<dbReference type="FunFam" id="3.40.50.300:FF:000870">
    <property type="entry name" value="MutS protein homolog 4"/>
    <property type="match status" value="1"/>
</dbReference>
<dbReference type="Pfam" id="PF05192">
    <property type="entry name" value="MutS_III"/>
    <property type="match status" value="1"/>
</dbReference>
<dbReference type="PANTHER" id="PTHR11361">
    <property type="entry name" value="DNA MISMATCH REPAIR PROTEIN MUTS FAMILY MEMBER"/>
    <property type="match status" value="1"/>
</dbReference>
<evidence type="ECO:0000259" key="10">
    <source>
        <dbReference type="PROSITE" id="PS00486"/>
    </source>
</evidence>
<dbReference type="HOGENOM" id="CLU_002472_7_3_1"/>
<keyword evidence="6" id="KW-0469">Meiosis</keyword>
<dbReference type="SUPFAM" id="SSF48334">
    <property type="entry name" value="DNA repair protein MutS, domain III"/>
    <property type="match status" value="1"/>
</dbReference>
<evidence type="ECO:0000256" key="1">
    <source>
        <dbReference type="ARBA" id="ARBA00006271"/>
    </source>
</evidence>
<dbReference type="AlphaFoldDB" id="I4YE74"/>
<evidence type="ECO:0000256" key="2">
    <source>
        <dbReference type="ARBA" id="ARBA00022151"/>
    </source>
</evidence>
<dbReference type="GO" id="GO:0030983">
    <property type="term" value="F:mismatched DNA binding"/>
    <property type="evidence" value="ECO:0007669"/>
    <property type="project" value="InterPro"/>
</dbReference>
<comment type="subunit">
    <text evidence="7">Heterodimer consisting of MSH2-MSH3 (MutS beta). Forms a ternary complex with MutL alpha (MLH1-PMS1).</text>
</comment>
<dbReference type="PROSITE" id="PS00486">
    <property type="entry name" value="DNA_MISMATCH_REPAIR_2"/>
    <property type="match status" value="1"/>
</dbReference>
<dbReference type="RefSeq" id="XP_006957529.1">
    <property type="nucleotide sequence ID" value="XM_006957467.1"/>
</dbReference>
<dbReference type="GO" id="GO:0005524">
    <property type="term" value="F:ATP binding"/>
    <property type="evidence" value="ECO:0007669"/>
    <property type="project" value="UniProtKB-KW"/>
</dbReference>
<feature type="compositionally biased region" description="Polar residues" evidence="9">
    <location>
        <begin position="783"/>
        <end position="793"/>
    </location>
</feature>
<dbReference type="InterPro" id="IPR000432">
    <property type="entry name" value="DNA_mismatch_repair_MutS_C"/>
</dbReference>